<comment type="caution">
    <text evidence="2">The sequence shown here is derived from an EMBL/GenBank/DDBJ whole genome shotgun (WGS) entry which is preliminary data.</text>
</comment>
<protein>
    <submittedName>
        <fullName evidence="2">DUF1080 domain-containing protein</fullName>
    </submittedName>
</protein>
<sequence>MARCGNCATLDLPYPEIPMSTKRLKVVVACCIAALPVCAAAATADGFTPLFDGKTLAGWHSFGQKGVGKDWSVVDGTIELHRDLKAPREDFADLVTDKEYENFDLKLEWKMTPCADAGIMFNVQETPKYRETWETGPEMQIADLVCTKPDSYTLYERSGDLFDLISSDIENVKEHGNWNEVEIVVNHGHVQFFQNGHKTVDTTLWTPEWNALVAKTKFAKMPDFARFHKGRIALQGGEDKGVEPIRIAFRNIRIKEL</sequence>
<reference evidence="2 3" key="1">
    <citation type="journal article" date="2011" name="Curr. Microbiol.">
        <title>Luteibacter jiangsuensis sp. nov.: a methamidophos-degrading bacterium isolated from a methamidophos-manufacturing factory.</title>
        <authorList>
            <person name="Wang L."/>
            <person name="Wang G.L."/>
            <person name="Li S.P."/>
            <person name="Jiang J.D."/>
        </authorList>
    </citation>
    <scope>NUCLEOTIDE SEQUENCE [LARGE SCALE GENOMIC DNA]</scope>
    <source>
        <strain evidence="2 3">CGMCC 1.10133</strain>
    </source>
</reference>
<evidence type="ECO:0000313" key="2">
    <source>
        <dbReference type="EMBL" id="NID05828.1"/>
    </source>
</evidence>
<keyword evidence="3" id="KW-1185">Reference proteome</keyword>
<organism evidence="2 3">
    <name type="scientific">Luteibacter jiangsuensis</name>
    <dbReference type="NCBI Taxonomy" id="637577"/>
    <lineage>
        <taxon>Bacteria</taxon>
        <taxon>Pseudomonadati</taxon>
        <taxon>Pseudomonadota</taxon>
        <taxon>Gammaproteobacteria</taxon>
        <taxon>Lysobacterales</taxon>
        <taxon>Rhodanobacteraceae</taxon>
        <taxon>Luteibacter</taxon>
    </lineage>
</organism>
<dbReference type="InterPro" id="IPR010496">
    <property type="entry name" value="AL/BT2_dom"/>
</dbReference>
<dbReference type="Proteomes" id="UP001429601">
    <property type="component" value="Unassembled WGS sequence"/>
</dbReference>
<proteinExistence type="predicted"/>
<dbReference type="EMBL" id="JAAQQR010000005">
    <property type="protein sequence ID" value="NID05828.1"/>
    <property type="molecule type" value="Genomic_DNA"/>
</dbReference>
<gene>
    <name evidence="2" type="ORF">HBF26_13085</name>
</gene>
<feature type="domain" description="3-keto-alpha-glucoside-1,2-lyase/3-keto-2-hydroxy-glucal hydratase" evidence="1">
    <location>
        <begin position="46"/>
        <end position="255"/>
    </location>
</feature>
<dbReference type="Gene3D" id="2.60.120.560">
    <property type="entry name" value="Exo-inulinase, domain 1"/>
    <property type="match status" value="1"/>
</dbReference>
<accession>A0ABX0Q5L4</accession>
<name>A0ABX0Q5L4_9GAMM</name>
<evidence type="ECO:0000259" key="1">
    <source>
        <dbReference type="Pfam" id="PF06439"/>
    </source>
</evidence>
<evidence type="ECO:0000313" key="3">
    <source>
        <dbReference type="Proteomes" id="UP001429601"/>
    </source>
</evidence>
<dbReference type="Pfam" id="PF06439">
    <property type="entry name" value="3keto-disac_hyd"/>
    <property type="match status" value="1"/>
</dbReference>